<dbReference type="Pfam" id="PF03446">
    <property type="entry name" value="NAD_binding_2"/>
    <property type="match status" value="1"/>
</dbReference>
<dbReference type="NCBIfam" id="TIGR01692">
    <property type="entry name" value="HIBADH"/>
    <property type="match status" value="1"/>
</dbReference>
<evidence type="ECO:0000259" key="6">
    <source>
        <dbReference type="Pfam" id="PF03446"/>
    </source>
</evidence>
<accession>A0ABT5U4Q1</accession>
<evidence type="ECO:0000313" key="8">
    <source>
        <dbReference type="EMBL" id="MDE1460453.1"/>
    </source>
</evidence>
<dbReference type="PANTHER" id="PTHR22981:SF7">
    <property type="entry name" value="3-HYDROXYISOBUTYRATE DEHYDROGENASE, MITOCHONDRIAL"/>
    <property type="match status" value="1"/>
</dbReference>
<feature type="domain" description="6-phosphogluconate dehydrogenase NADP-binding" evidence="6">
    <location>
        <begin position="2"/>
        <end position="161"/>
    </location>
</feature>
<dbReference type="InterPro" id="IPR006115">
    <property type="entry name" value="6PGDH_NADP-bd"/>
</dbReference>
<keyword evidence="9" id="KW-1185">Reference proteome</keyword>
<dbReference type="SUPFAM" id="SSF51735">
    <property type="entry name" value="NAD(P)-binding Rossmann-fold domains"/>
    <property type="match status" value="1"/>
</dbReference>
<keyword evidence="3" id="KW-0101">Branched-chain amino acid catabolism</keyword>
<comment type="caution">
    <text evidence="8">The sequence shown here is derived from an EMBL/GenBank/DDBJ whole genome shotgun (WGS) entry which is preliminary data.</text>
</comment>
<sequence>MKIGFIGVGLMGGPMAHNLLKAGYELKVFDLVPALLKPLIQDGAIAVDNARLAIEGVDCLITMLPASEHVLKLYLEEEALLDHIDPKTLVIDCSTIAPDVTKTVADAAAKQGITMLDAPVSGGTKGAQDGTLTFIVGGSATGFEAAQPILSAMGKNILHAGDHGAGQMAKICNNMLLAIHMAGTAEAIQLGVNNGLDPKVLSDIMVQSSGRNWSLELYNPYPGVMETAPASKAYQGGFKVNLMVKDLGLSQQAALLSHSSTPLGALARNLFNLHAAQGSEQLDFSSIQRFYKPK</sequence>
<dbReference type="InterPro" id="IPR036291">
    <property type="entry name" value="NAD(P)-bd_dom_sf"/>
</dbReference>
<dbReference type="Pfam" id="PF14833">
    <property type="entry name" value="NAD_binding_11"/>
    <property type="match status" value="1"/>
</dbReference>
<evidence type="ECO:0000259" key="7">
    <source>
        <dbReference type="Pfam" id="PF14833"/>
    </source>
</evidence>
<dbReference type="GO" id="GO:0008442">
    <property type="term" value="F:3-hydroxyisobutyrate dehydrogenase activity"/>
    <property type="evidence" value="ECO:0007669"/>
    <property type="project" value="UniProtKB-EC"/>
</dbReference>
<dbReference type="InterPro" id="IPR013328">
    <property type="entry name" value="6PGD_dom2"/>
</dbReference>
<evidence type="ECO:0000313" key="9">
    <source>
        <dbReference type="Proteomes" id="UP001528823"/>
    </source>
</evidence>
<evidence type="ECO:0000256" key="1">
    <source>
        <dbReference type="ARBA" id="ARBA00005023"/>
    </source>
</evidence>
<dbReference type="PIRSF" id="PIRSF000103">
    <property type="entry name" value="HIBADH"/>
    <property type="match status" value="1"/>
</dbReference>
<dbReference type="Gene3D" id="1.10.1040.10">
    <property type="entry name" value="N-(1-d-carboxylethyl)-l-norvaline Dehydrogenase, domain 2"/>
    <property type="match status" value="1"/>
</dbReference>
<dbReference type="Proteomes" id="UP001528823">
    <property type="component" value="Unassembled WGS sequence"/>
</dbReference>
<name>A0ABT5U4Q1_9GAMM</name>
<proteinExistence type="inferred from homology"/>
<protein>
    <submittedName>
        <fullName evidence="8">3-hydroxyisobutyrate dehydrogenase</fullName>
        <ecNumber evidence="8">1.1.1.31</ecNumber>
    </submittedName>
</protein>
<dbReference type="EC" id="1.1.1.31" evidence="8"/>
<evidence type="ECO:0000256" key="5">
    <source>
        <dbReference type="ARBA" id="ARBA00023027"/>
    </source>
</evidence>
<organism evidence="8 9">
    <name type="scientific">Spartinivicinus poritis</name>
    <dbReference type="NCBI Taxonomy" id="2994640"/>
    <lineage>
        <taxon>Bacteria</taxon>
        <taxon>Pseudomonadati</taxon>
        <taxon>Pseudomonadota</taxon>
        <taxon>Gammaproteobacteria</taxon>
        <taxon>Oceanospirillales</taxon>
        <taxon>Zooshikellaceae</taxon>
        <taxon>Spartinivicinus</taxon>
    </lineage>
</organism>
<gene>
    <name evidence="8" type="primary">mmsB</name>
    <name evidence="8" type="ORF">ORQ98_00600</name>
</gene>
<evidence type="ECO:0000256" key="4">
    <source>
        <dbReference type="ARBA" id="ARBA00023002"/>
    </source>
</evidence>
<keyword evidence="5" id="KW-0520">NAD</keyword>
<comment type="pathway">
    <text evidence="1">Amino-acid degradation.</text>
</comment>
<feature type="domain" description="3-hydroxyisobutyrate dehydrogenase-like NAD-binding" evidence="7">
    <location>
        <begin position="164"/>
        <end position="290"/>
    </location>
</feature>
<dbReference type="EMBL" id="JAPMOU010000001">
    <property type="protein sequence ID" value="MDE1460453.1"/>
    <property type="molecule type" value="Genomic_DNA"/>
</dbReference>
<comment type="similarity">
    <text evidence="2">Belongs to the HIBADH-related family.</text>
</comment>
<evidence type="ECO:0000256" key="3">
    <source>
        <dbReference type="ARBA" id="ARBA00022456"/>
    </source>
</evidence>
<dbReference type="PANTHER" id="PTHR22981">
    <property type="entry name" value="3-HYDROXYISOBUTYRATE DEHYDROGENASE-RELATED"/>
    <property type="match status" value="1"/>
</dbReference>
<dbReference type="SUPFAM" id="SSF48179">
    <property type="entry name" value="6-phosphogluconate dehydrogenase C-terminal domain-like"/>
    <property type="match status" value="1"/>
</dbReference>
<dbReference type="InterPro" id="IPR011548">
    <property type="entry name" value="HIBADH"/>
</dbReference>
<dbReference type="RefSeq" id="WP_274686826.1">
    <property type="nucleotide sequence ID" value="NZ_JAPMOU010000001.1"/>
</dbReference>
<dbReference type="Gene3D" id="3.40.50.720">
    <property type="entry name" value="NAD(P)-binding Rossmann-like Domain"/>
    <property type="match status" value="1"/>
</dbReference>
<reference evidence="8 9" key="1">
    <citation type="submission" date="2022-11" db="EMBL/GenBank/DDBJ databases">
        <title>Spartinivicinus poritis sp. nov., isolated from scleractinian coral Porites lutea.</title>
        <authorList>
            <person name="Zhang G."/>
            <person name="Cai L."/>
            <person name="Wei Q."/>
        </authorList>
    </citation>
    <scope>NUCLEOTIDE SEQUENCE [LARGE SCALE GENOMIC DNA]</scope>
    <source>
        <strain evidence="8 9">A2-2</strain>
    </source>
</reference>
<dbReference type="InterPro" id="IPR029154">
    <property type="entry name" value="HIBADH-like_NADP-bd"/>
</dbReference>
<evidence type="ECO:0000256" key="2">
    <source>
        <dbReference type="ARBA" id="ARBA00009080"/>
    </source>
</evidence>
<keyword evidence="4 8" id="KW-0560">Oxidoreductase</keyword>
<dbReference type="InterPro" id="IPR015815">
    <property type="entry name" value="HIBADH-related"/>
</dbReference>
<dbReference type="InterPro" id="IPR008927">
    <property type="entry name" value="6-PGluconate_DH-like_C_sf"/>
</dbReference>